<name>A0ABS8WQI9_DATST</name>
<proteinExistence type="predicted"/>
<evidence type="ECO:0000313" key="2">
    <source>
        <dbReference type="EMBL" id="MCE3052374.1"/>
    </source>
</evidence>
<dbReference type="Proteomes" id="UP000823775">
    <property type="component" value="Unassembled WGS sequence"/>
</dbReference>
<sequence length="65" mass="7344">TQFLREHLIVEEVVNYRPQCDPKGLGVTKKRSPKAQVDSDANFDGDDGEDSEMREVSYAPTDDED</sequence>
<evidence type="ECO:0000313" key="3">
    <source>
        <dbReference type="Proteomes" id="UP000823775"/>
    </source>
</evidence>
<feature type="compositionally biased region" description="Acidic residues" evidence="1">
    <location>
        <begin position="41"/>
        <end position="52"/>
    </location>
</feature>
<feature type="region of interest" description="Disordered" evidence="1">
    <location>
        <begin position="19"/>
        <end position="65"/>
    </location>
</feature>
<feature type="non-terminal residue" evidence="2">
    <location>
        <position position="1"/>
    </location>
</feature>
<evidence type="ECO:0000256" key="1">
    <source>
        <dbReference type="SAM" id="MobiDB-lite"/>
    </source>
</evidence>
<gene>
    <name evidence="2" type="ORF">HAX54_052439</name>
</gene>
<protein>
    <submittedName>
        <fullName evidence="2">Uncharacterized protein</fullName>
    </submittedName>
</protein>
<comment type="caution">
    <text evidence="2">The sequence shown here is derived from an EMBL/GenBank/DDBJ whole genome shotgun (WGS) entry which is preliminary data.</text>
</comment>
<keyword evidence="3" id="KW-1185">Reference proteome</keyword>
<organism evidence="2 3">
    <name type="scientific">Datura stramonium</name>
    <name type="common">Jimsonweed</name>
    <name type="synonym">Common thornapple</name>
    <dbReference type="NCBI Taxonomy" id="4076"/>
    <lineage>
        <taxon>Eukaryota</taxon>
        <taxon>Viridiplantae</taxon>
        <taxon>Streptophyta</taxon>
        <taxon>Embryophyta</taxon>
        <taxon>Tracheophyta</taxon>
        <taxon>Spermatophyta</taxon>
        <taxon>Magnoliopsida</taxon>
        <taxon>eudicotyledons</taxon>
        <taxon>Gunneridae</taxon>
        <taxon>Pentapetalae</taxon>
        <taxon>asterids</taxon>
        <taxon>lamiids</taxon>
        <taxon>Solanales</taxon>
        <taxon>Solanaceae</taxon>
        <taxon>Solanoideae</taxon>
        <taxon>Datureae</taxon>
        <taxon>Datura</taxon>
    </lineage>
</organism>
<accession>A0ABS8WQI9</accession>
<reference evidence="2 3" key="1">
    <citation type="journal article" date="2021" name="BMC Genomics">
        <title>Datura genome reveals duplications of psychoactive alkaloid biosynthetic genes and high mutation rate following tissue culture.</title>
        <authorList>
            <person name="Rajewski A."/>
            <person name="Carter-House D."/>
            <person name="Stajich J."/>
            <person name="Litt A."/>
        </authorList>
    </citation>
    <scope>NUCLEOTIDE SEQUENCE [LARGE SCALE GENOMIC DNA]</scope>
    <source>
        <strain evidence="2">AR-01</strain>
    </source>
</reference>
<dbReference type="EMBL" id="JACEIK010009508">
    <property type="protein sequence ID" value="MCE3052374.1"/>
    <property type="molecule type" value="Genomic_DNA"/>
</dbReference>